<dbReference type="AlphaFoldDB" id="A0A0P6H918"/>
<keyword evidence="4" id="KW-1185">Reference proteome</keyword>
<evidence type="ECO:0000313" key="2">
    <source>
        <dbReference type="EMBL" id="JAN70988.1"/>
    </source>
</evidence>
<dbReference type="Proteomes" id="UP000076858">
    <property type="component" value="Unassembled WGS sequence"/>
</dbReference>
<dbReference type="EMBL" id="GDIQ01023749">
    <property type="protein sequence ID" value="JAN70988.1"/>
    <property type="molecule type" value="Transcribed_RNA"/>
</dbReference>
<evidence type="ECO:0000313" key="4">
    <source>
        <dbReference type="Proteomes" id="UP000076858"/>
    </source>
</evidence>
<sequence length="78" mass="9263">MKVLIVAALLMVMVSGQKLFRQDFIPNQDNFDFPTKLSQPDYREPVYRYNYAYRATEDKPTKPHLMVVIKKLRKMLLV</sequence>
<organism evidence="2">
    <name type="scientific">Daphnia magna</name>
    <dbReference type="NCBI Taxonomy" id="35525"/>
    <lineage>
        <taxon>Eukaryota</taxon>
        <taxon>Metazoa</taxon>
        <taxon>Ecdysozoa</taxon>
        <taxon>Arthropoda</taxon>
        <taxon>Crustacea</taxon>
        <taxon>Branchiopoda</taxon>
        <taxon>Diplostraca</taxon>
        <taxon>Cladocera</taxon>
        <taxon>Anomopoda</taxon>
        <taxon>Daphniidae</taxon>
        <taxon>Daphnia</taxon>
    </lineage>
</organism>
<keyword evidence="1" id="KW-0732">Signal</keyword>
<proteinExistence type="predicted"/>
<accession>A0A0P6H918</accession>
<name>A0A0P6H918_9CRUS</name>
<reference evidence="3 4" key="2">
    <citation type="submission" date="2016-03" db="EMBL/GenBank/DDBJ databases">
        <title>EvidentialGene: Evidence-directed Construction of Genes on Genomes.</title>
        <authorList>
            <person name="Gilbert D.G."/>
            <person name="Choi J.-H."/>
            <person name="Mockaitis K."/>
            <person name="Colbourne J."/>
            <person name="Pfrender M."/>
        </authorList>
    </citation>
    <scope>NUCLEOTIDE SEQUENCE [LARGE SCALE GENOMIC DNA]</scope>
    <source>
        <strain evidence="3 4">Xinb3</strain>
        <tissue evidence="3">Complete organism</tissue>
    </source>
</reference>
<reference evidence="2" key="1">
    <citation type="submission" date="2015-10" db="EMBL/GenBank/DDBJ databases">
        <title>EvidentialGene: Evidence-directed Construction of Complete mRNA Transcriptomes without Genomes.</title>
        <authorList>
            <person name="Gilbert D.G."/>
        </authorList>
    </citation>
    <scope>NUCLEOTIDE SEQUENCE</scope>
</reference>
<feature type="chain" id="PRO_5013463433" evidence="1">
    <location>
        <begin position="17"/>
        <end position="78"/>
    </location>
</feature>
<evidence type="ECO:0000256" key="1">
    <source>
        <dbReference type="SAM" id="SignalP"/>
    </source>
</evidence>
<protein>
    <submittedName>
        <fullName evidence="2">Uncharacterized protein</fullName>
    </submittedName>
</protein>
<dbReference type="EMBL" id="LRGB01001005">
    <property type="protein sequence ID" value="KZS14010.1"/>
    <property type="molecule type" value="Genomic_DNA"/>
</dbReference>
<evidence type="ECO:0000313" key="3">
    <source>
        <dbReference type="EMBL" id="KZS14010.1"/>
    </source>
</evidence>
<feature type="signal peptide" evidence="1">
    <location>
        <begin position="1"/>
        <end position="16"/>
    </location>
</feature>
<gene>
    <name evidence="3" type="ORF">APZ42_020670</name>
</gene>